<feature type="transmembrane region" description="Helical" evidence="13">
    <location>
        <begin position="172"/>
        <end position="192"/>
    </location>
</feature>
<dbReference type="InterPro" id="IPR002528">
    <property type="entry name" value="MATE_fam"/>
</dbReference>
<keyword evidence="9 13" id="KW-1133">Transmembrane helix</keyword>
<feature type="transmembrane region" description="Helical" evidence="13">
    <location>
        <begin position="55"/>
        <end position="80"/>
    </location>
</feature>
<evidence type="ECO:0000256" key="7">
    <source>
        <dbReference type="ARBA" id="ARBA00022475"/>
    </source>
</evidence>
<feature type="transmembrane region" description="Helical" evidence="13">
    <location>
        <begin position="285"/>
        <end position="307"/>
    </location>
</feature>
<keyword evidence="7" id="KW-1003">Cell membrane</keyword>
<dbReference type="InterPro" id="IPR048279">
    <property type="entry name" value="MdtK-like"/>
</dbReference>
<keyword evidence="8 13" id="KW-0812">Transmembrane</keyword>
<keyword evidence="5" id="KW-0813">Transport</keyword>
<feature type="transmembrane region" description="Helical" evidence="13">
    <location>
        <begin position="363"/>
        <end position="383"/>
    </location>
</feature>
<dbReference type="GO" id="GO:0005886">
    <property type="term" value="C:plasma membrane"/>
    <property type="evidence" value="ECO:0007669"/>
    <property type="project" value="UniProtKB-SubCell"/>
</dbReference>
<dbReference type="RefSeq" id="WP_012992899.1">
    <property type="nucleotide sequence ID" value="NZ_NBZD01000004.1"/>
</dbReference>
<dbReference type="OMA" id="WAFPIAE"/>
<dbReference type="PANTHER" id="PTHR43298:SF2">
    <property type="entry name" value="FMN_FAD EXPORTER YEEO-RELATED"/>
    <property type="match status" value="1"/>
</dbReference>
<accession>A0A2J8AZP4</accession>
<dbReference type="AlphaFoldDB" id="A0A2J8AZP4"/>
<keyword evidence="10" id="KW-0406">Ion transport</keyword>
<evidence type="ECO:0000256" key="6">
    <source>
        <dbReference type="ARBA" id="ARBA00022449"/>
    </source>
</evidence>
<feature type="transmembrane region" description="Helical" evidence="13">
    <location>
        <begin position="12"/>
        <end position="35"/>
    </location>
</feature>
<reference evidence="15" key="1">
    <citation type="submission" date="2017-04" db="EMBL/GenBank/DDBJ databases">
        <authorList>
            <person name="Bumgarner R.E."/>
            <person name="Fredricks D.N."/>
            <person name="Srinivasan S."/>
        </authorList>
    </citation>
    <scope>NUCLEOTIDE SEQUENCE [LARGE SCALE GENOMIC DNA]</scope>
    <source>
        <strain evidence="15">KA00405</strain>
    </source>
</reference>
<organism evidence="14 15">
    <name type="scientific">Mageeibacillus indolicus</name>
    <dbReference type="NCBI Taxonomy" id="884684"/>
    <lineage>
        <taxon>Bacteria</taxon>
        <taxon>Bacillati</taxon>
        <taxon>Bacillota</taxon>
        <taxon>Clostridia</taxon>
        <taxon>Eubacteriales</taxon>
        <taxon>Oscillospiraceae</taxon>
        <taxon>Mageeibacillus</taxon>
    </lineage>
</organism>
<sequence>MNENKMGTMPENRLLITMALPIMVAMLISALYNIVDSIYVAQISENALTAVSLAFPIQMLFMAFNIGLAVGVNAVVARNLGRKNFSVAEHTAGNGVFLALCCAIASIVFSVFGSEPFMHLQTANADIAYGGIRYLKICMLLSGGLYFEIMFERILQATGRSLPTMIVQGFGAILNIILDPILIFGYCGFPAFGIAGAAYATVTSQLIAAIAAFIFNHIFNHDIHLKLKHLRPDSKILWEILRIGLPSSVMASIGSFLIFGLNTIIGRFSSTAVAVLGIYFKIQSFLFMPVFGLNNASIPIIAFNYGAEKPARIKKTVKLATVYAVMIMLFGFIGMQVFAAELIELFNPTPLMLTIGIPALRSISYSFPIAAVCVTFSGFFQALGHGTISMIVSVTRQLIVILPLAYIISLWGELSYIWWAFPIAEAVAFVMSAFAFHRLIQTTVNPLYIKD</sequence>
<evidence type="ECO:0000313" key="15">
    <source>
        <dbReference type="Proteomes" id="UP000236394"/>
    </source>
</evidence>
<dbReference type="Proteomes" id="UP000236394">
    <property type="component" value="Unassembled WGS sequence"/>
</dbReference>
<evidence type="ECO:0000256" key="10">
    <source>
        <dbReference type="ARBA" id="ARBA00023065"/>
    </source>
</evidence>
<evidence type="ECO:0000256" key="12">
    <source>
        <dbReference type="ARBA" id="ARBA00031636"/>
    </source>
</evidence>
<evidence type="ECO:0000256" key="5">
    <source>
        <dbReference type="ARBA" id="ARBA00022448"/>
    </source>
</evidence>
<comment type="subcellular location">
    <subcellularLocation>
        <location evidence="2">Cell membrane</location>
        <topology evidence="2">Multi-pass membrane protein</topology>
    </subcellularLocation>
</comment>
<feature type="transmembrane region" description="Helical" evidence="13">
    <location>
        <begin position="319"/>
        <end position="343"/>
    </location>
</feature>
<dbReference type="InterPro" id="IPR050222">
    <property type="entry name" value="MATE_MdtK"/>
</dbReference>
<dbReference type="NCBIfam" id="TIGR00797">
    <property type="entry name" value="matE"/>
    <property type="match status" value="1"/>
</dbReference>
<dbReference type="PIRSF" id="PIRSF006603">
    <property type="entry name" value="DinF"/>
    <property type="match status" value="1"/>
</dbReference>
<evidence type="ECO:0000256" key="8">
    <source>
        <dbReference type="ARBA" id="ARBA00022692"/>
    </source>
</evidence>
<evidence type="ECO:0000256" key="3">
    <source>
        <dbReference type="ARBA" id="ARBA00010199"/>
    </source>
</evidence>
<feature type="transmembrane region" description="Helical" evidence="13">
    <location>
        <begin position="417"/>
        <end position="440"/>
    </location>
</feature>
<feature type="transmembrane region" description="Helical" evidence="13">
    <location>
        <begin position="198"/>
        <end position="219"/>
    </location>
</feature>
<dbReference type="Pfam" id="PF01554">
    <property type="entry name" value="MatE"/>
    <property type="match status" value="2"/>
</dbReference>
<keyword evidence="6" id="KW-0050">Antiport</keyword>
<comment type="caution">
    <text evidence="14">The sequence shown here is derived from an EMBL/GenBank/DDBJ whole genome shotgun (WGS) entry which is preliminary data.</text>
</comment>
<gene>
    <name evidence="14" type="ORF">B7R76_06520</name>
</gene>
<keyword evidence="11 13" id="KW-0472">Membrane</keyword>
<dbReference type="CDD" id="cd13144">
    <property type="entry name" value="MATE_like_4"/>
    <property type="match status" value="1"/>
</dbReference>
<comment type="function">
    <text evidence="1">Multidrug efflux pump.</text>
</comment>
<dbReference type="GO" id="GO:0006811">
    <property type="term" value="P:monoatomic ion transport"/>
    <property type="evidence" value="ECO:0007669"/>
    <property type="project" value="UniProtKB-KW"/>
</dbReference>
<name>A0A2J8AZP4_9FIRM</name>
<evidence type="ECO:0000256" key="1">
    <source>
        <dbReference type="ARBA" id="ARBA00003408"/>
    </source>
</evidence>
<dbReference type="EMBL" id="NBZD01000004">
    <property type="protein sequence ID" value="PNH17986.1"/>
    <property type="molecule type" value="Genomic_DNA"/>
</dbReference>
<dbReference type="GO" id="GO:0015297">
    <property type="term" value="F:antiporter activity"/>
    <property type="evidence" value="ECO:0007669"/>
    <property type="project" value="UniProtKB-KW"/>
</dbReference>
<proteinExistence type="inferred from homology"/>
<dbReference type="PANTHER" id="PTHR43298">
    <property type="entry name" value="MULTIDRUG RESISTANCE PROTEIN NORM-RELATED"/>
    <property type="match status" value="1"/>
</dbReference>
<dbReference type="GO" id="GO:0042910">
    <property type="term" value="F:xenobiotic transmembrane transporter activity"/>
    <property type="evidence" value="ECO:0007669"/>
    <property type="project" value="InterPro"/>
</dbReference>
<evidence type="ECO:0000256" key="11">
    <source>
        <dbReference type="ARBA" id="ARBA00023136"/>
    </source>
</evidence>
<evidence type="ECO:0000256" key="2">
    <source>
        <dbReference type="ARBA" id="ARBA00004651"/>
    </source>
</evidence>
<evidence type="ECO:0000256" key="9">
    <source>
        <dbReference type="ARBA" id="ARBA00022989"/>
    </source>
</evidence>
<feature type="transmembrane region" description="Helical" evidence="13">
    <location>
        <begin position="390"/>
        <end position="411"/>
    </location>
</feature>
<evidence type="ECO:0000256" key="4">
    <source>
        <dbReference type="ARBA" id="ARBA00020268"/>
    </source>
</evidence>
<feature type="transmembrane region" description="Helical" evidence="13">
    <location>
        <begin position="240"/>
        <end position="265"/>
    </location>
</feature>
<protein>
    <recommendedName>
        <fullName evidence="4">Probable multidrug resistance protein NorM</fullName>
    </recommendedName>
    <alternativeName>
        <fullName evidence="12">Multidrug-efflux transporter</fullName>
    </alternativeName>
</protein>
<evidence type="ECO:0000256" key="13">
    <source>
        <dbReference type="SAM" id="Phobius"/>
    </source>
</evidence>
<comment type="similarity">
    <text evidence="3">Belongs to the multi antimicrobial extrusion (MATE) (TC 2.A.66.1) family.</text>
</comment>
<feature type="transmembrane region" description="Helical" evidence="13">
    <location>
        <begin position="132"/>
        <end position="151"/>
    </location>
</feature>
<evidence type="ECO:0000313" key="14">
    <source>
        <dbReference type="EMBL" id="PNH17986.1"/>
    </source>
</evidence>
<feature type="transmembrane region" description="Helical" evidence="13">
    <location>
        <begin position="92"/>
        <end position="112"/>
    </location>
</feature>